<dbReference type="RefSeq" id="WP_258810621.1">
    <property type="nucleotide sequence ID" value="NZ_JANUGU010000001.1"/>
</dbReference>
<evidence type="ECO:0000313" key="2">
    <source>
        <dbReference type="Proteomes" id="UP001204621"/>
    </source>
</evidence>
<reference evidence="1 2" key="1">
    <citation type="submission" date="2022-08" db="EMBL/GenBank/DDBJ databases">
        <title>Reclassification of Massilia species as members of the genera Telluria, Duganella, Pseudoduganella, Mokoshia gen. nov. and Zemynaea gen. nov. using orthogonal and non-orthogonal genome-based approaches.</title>
        <authorList>
            <person name="Bowman J.P."/>
        </authorList>
    </citation>
    <scope>NUCLEOTIDE SEQUENCE [LARGE SCALE GENOMIC DNA]</scope>
    <source>
        <strain evidence="1 2">JCM 31606</strain>
    </source>
</reference>
<name>A0ABT2CU24_9BURK</name>
<dbReference type="EMBL" id="JANUGU010000001">
    <property type="protein sequence ID" value="MCS0657479.1"/>
    <property type="molecule type" value="Genomic_DNA"/>
</dbReference>
<protein>
    <submittedName>
        <fullName evidence="1">Uncharacterized protein</fullName>
    </submittedName>
</protein>
<organism evidence="1 2">
    <name type="scientific">Massilia terrae</name>
    <dbReference type="NCBI Taxonomy" id="1811224"/>
    <lineage>
        <taxon>Bacteria</taxon>
        <taxon>Pseudomonadati</taxon>
        <taxon>Pseudomonadota</taxon>
        <taxon>Betaproteobacteria</taxon>
        <taxon>Burkholderiales</taxon>
        <taxon>Oxalobacteraceae</taxon>
        <taxon>Telluria group</taxon>
        <taxon>Massilia</taxon>
    </lineage>
</organism>
<gene>
    <name evidence="1" type="ORF">NX778_05300</name>
</gene>
<sequence>MTKHSFKPFANESDELEVGGLAIENRLDRVTLAGDLDITADRQGLAAARLLYEVLGEVVRRLEADPALPERLPPPVVGKVDNPFS</sequence>
<keyword evidence="2" id="KW-1185">Reference proteome</keyword>
<proteinExistence type="predicted"/>
<accession>A0ABT2CU24</accession>
<evidence type="ECO:0000313" key="1">
    <source>
        <dbReference type="EMBL" id="MCS0657479.1"/>
    </source>
</evidence>
<dbReference type="Proteomes" id="UP001204621">
    <property type="component" value="Unassembled WGS sequence"/>
</dbReference>
<comment type="caution">
    <text evidence="1">The sequence shown here is derived from an EMBL/GenBank/DDBJ whole genome shotgun (WGS) entry which is preliminary data.</text>
</comment>